<dbReference type="PANTHER" id="PTHR39142">
    <property type="entry name" value="MID1P"/>
    <property type="match status" value="1"/>
</dbReference>
<sequence>MIHIRGGLFWCLFWAFVLGSGVAAGWGFGNGADSFGQRDKSFLTPGDDGYFTPSSDGDFSGYDLGGFGMPGGPNFIKRQLFSEYNADGELLHGMSSIIDSDNIAEWTPISSNLTAGQQDFYVFTINTERTGTSFSQTYEILIFMSGNLCNINNMPDDIAPMITTAFNDSVTTDPTSGWPVLFTDGYLQGLMVSPIQTDANNITSLYSNLYVAVQVYNTTSGEPLKSGDMPGVHWEYHLSISENDLVYQWDNRTWMDVIDTDEDSALLITGATTYNSYGSDNDNFTIQDTSLYDIYVYKYNESVEMQSQRNRSLCAIKNGDYLVTSAGNDATSDVNLDRQDLHIQKIINDGSNSTNEYFYVTGLNRSTDYVAYLTKKIGKRGNLSDIGGILFQQVQFRTADDNTCSLIHSLDFCTDVSYSVPTSELYLGNKTLMAQAYDNISMSLYANFSKALQLIPCDTEKDARYSPLRTCDDCAQSYRNWVCSVSIPRCTKDTPSYYMFRDKNKNRNTYIDEQIKPLNNYYEVLPCIDMCYSIVRDCPSNFGFQCPDINSTPDLLFNSYNFYNDNADFITCNLMGNDTDTVDYSS</sequence>
<dbReference type="EMBL" id="BTGD01000011">
    <property type="protein sequence ID" value="GMM57321.1"/>
    <property type="molecule type" value="Genomic_DNA"/>
</dbReference>
<dbReference type="InterPro" id="IPR036790">
    <property type="entry name" value="Frizzled_dom_sf"/>
</dbReference>
<reference evidence="2 3" key="1">
    <citation type="journal article" date="2023" name="Elife">
        <title>Identification of key yeast species and microbe-microbe interactions impacting larval growth of Drosophila in the wild.</title>
        <authorList>
            <person name="Mure A."/>
            <person name="Sugiura Y."/>
            <person name="Maeda R."/>
            <person name="Honda K."/>
            <person name="Sakurai N."/>
            <person name="Takahashi Y."/>
            <person name="Watada M."/>
            <person name="Katoh T."/>
            <person name="Gotoh A."/>
            <person name="Gotoh Y."/>
            <person name="Taniguchi I."/>
            <person name="Nakamura K."/>
            <person name="Hayashi T."/>
            <person name="Katayama T."/>
            <person name="Uemura T."/>
            <person name="Hattori Y."/>
        </authorList>
    </citation>
    <scope>NUCLEOTIDE SEQUENCE [LARGE SCALE GENOMIC DNA]</scope>
    <source>
        <strain evidence="2 3">KH-74</strain>
    </source>
</reference>
<dbReference type="InterPro" id="IPR024338">
    <property type="entry name" value="MID1/Yam8"/>
</dbReference>
<organism evidence="2 3">
    <name type="scientific">Maudiozyma humilis</name>
    <name type="common">Sour dough yeast</name>
    <name type="synonym">Kazachstania humilis</name>
    <dbReference type="NCBI Taxonomy" id="51915"/>
    <lineage>
        <taxon>Eukaryota</taxon>
        <taxon>Fungi</taxon>
        <taxon>Dikarya</taxon>
        <taxon>Ascomycota</taxon>
        <taxon>Saccharomycotina</taxon>
        <taxon>Saccharomycetes</taxon>
        <taxon>Saccharomycetales</taxon>
        <taxon>Saccharomycetaceae</taxon>
        <taxon>Maudiozyma</taxon>
    </lineage>
</organism>
<dbReference type="Proteomes" id="UP001377567">
    <property type="component" value="Unassembled WGS sequence"/>
</dbReference>
<keyword evidence="1" id="KW-0732">Signal</keyword>
<feature type="signal peptide" evidence="1">
    <location>
        <begin position="1"/>
        <end position="19"/>
    </location>
</feature>
<dbReference type="AlphaFoldDB" id="A0AAV5S1N7"/>
<name>A0AAV5S1N7_MAUHU</name>
<comment type="caution">
    <text evidence="2">The sequence shown here is derived from an EMBL/GenBank/DDBJ whole genome shotgun (WGS) entry which is preliminary data.</text>
</comment>
<gene>
    <name evidence="2" type="ORF">DAKH74_039370</name>
</gene>
<dbReference type="GO" id="GO:0005262">
    <property type="term" value="F:calcium channel activity"/>
    <property type="evidence" value="ECO:0007669"/>
    <property type="project" value="InterPro"/>
</dbReference>
<feature type="chain" id="PRO_5043921522" evidence="1">
    <location>
        <begin position="20"/>
        <end position="586"/>
    </location>
</feature>
<dbReference type="PANTHER" id="PTHR39142:SF1">
    <property type="entry name" value="AEL197CP"/>
    <property type="match status" value="1"/>
</dbReference>
<dbReference type="Gene3D" id="1.10.2000.10">
    <property type="entry name" value="Frizzled cysteine-rich domain"/>
    <property type="match status" value="1"/>
</dbReference>
<evidence type="ECO:0000313" key="3">
    <source>
        <dbReference type="Proteomes" id="UP001377567"/>
    </source>
</evidence>
<evidence type="ECO:0000313" key="2">
    <source>
        <dbReference type="EMBL" id="GMM57321.1"/>
    </source>
</evidence>
<evidence type="ECO:0000256" key="1">
    <source>
        <dbReference type="SAM" id="SignalP"/>
    </source>
</evidence>
<dbReference type="GO" id="GO:0098703">
    <property type="term" value="P:calcium ion import across plasma membrane"/>
    <property type="evidence" value="ECO:0007669"/>
    <property type="project" value="InterPro"/>
</dbReference>
<protein>
    <submittedName>
        <fullName evidence="2">Mid1 protein</fullName>
    </submittedName>
</protein>
<proteinExistence type="predicted"/>
<dbReference type="Pfam" id="PF12929">
    <property type="entry name" value="Mid1"/>
    <property type="match status" value="1"/>
</dbReference>
<keyword evidence="3" id="KW-1185">Reference proteome</keyword>
<accession>A0AAV5S1N7</accession>